<dbReference type="EMBL" id="BX284602">
    <property type="protein sequence ID" value="CBY25188.1"/>
    <property type="molecule type" value="Genomic_DNA"/>
</dbReference>
<keyword evidence="9 12" id="KW-0472">Membrane</keyword>
<dbReference type="EC" id="2.4.1.258" evidence="3"/>
<dbReference type="ExpressionAtlas" id="E5QCI4">
    <property type="expression patterns" value="baseline and differential"/>
</dbReference>
<dbReference type="WormBase" id="K09E4.2b">
    <property type="protein sequence ID" value="CE45580"/>
    <property type="gene ID" value="WBGene00010720"/>
    <property type="gene designation" value="algn-3"/>
</dbReference>
<evidence type="ECO:0000256" key="3">
    <source>
        <dbReference type="ARBA" id="ARBA00011964"/>
    </source>
</evidence>
<keyword evidence="16" id="KW-1267">Proteomics identification</keyword>
<evidence type="ECO:0000256" key="8">
    <source>
        <dbReference type="ARBA" id="ARBA00022989"/>
    </source>
</evidence>
<keyword evidence="5" id="KW-0808">Transferase</keyword>
<reference evidence="13 14" key="1">
    <citation type="journal article" date="1998" name="Science">
        <title>Genome sequence of the nematode C. elegans: a platform for investigating biology.</title>
        <authorList>
            <consortium name="The C. elegans sequencing consortium"/>
            <person name="Sulson J.E."/>
            <person name="Waterston R."/>
        </authorList>
    </citation>
    <scope>NUCLEOTIDE SEQUENCE [LARGE SCALE GENOMIC DNA]</scope>
    <source>
        <strain evidence="13 14">Bristol N2</strain>
    </source>
</reference>
<keyword evidence="4" id="KW-0328">Glycosyltransferase</keyword>
<accession>E5QCI4</accession>
<organism evidence="13 14">
    <name type="scientific">Caenorhabditis elegans</name>
    <dbReference type="NCBI Taxonomy" id="6239"/>
    <lineage>
        <taxon>Eukaryota</taxon>
        <taxon>Metazoa</taxon>
        <taxon>Ecdysozoa</taxon>
        <taxon>Nematoda</taxon>
        <taxon>Chromadorea</taxon>
        <taxon>Rhabditida</taxon>
        <taxon>Rhabditina</taxon>
        <taxon>Rhabditomorpha</taxon>
        <taxon>Rhabditoidea</taxon>
        <taxon>Rhabditidae</taxon>
        <taxon>Peloderinae</taxon>
        <taxon>Caenorhabditis</taxon>
    </lineage>
</organism>
<evidence type="ECO:0000313" key="14">
    <source>
        <dbReference type="Proteomes" id="UP000001940"/>
    </source>
</evidence>
<dbReference type="InterPro" id="IPR007873">
    <property type="entry name" value="Glycosyltransferase_ALG3"/>
</dbReference>
<dbReference type="GO" id="GO:0052925">
    <property type="term" value="F:dol-P-Man:Man(5)GlcNAc(2)-PP-Dol alpha-1,3-mannosyltransferase activity"/>
    <property type="evidence" value="ECO:0007669"/>
    <property type="project" value="UniProtKB-EC"/>
</dbReference>
<comment type="catalytic activity">
    <reaction evidence="10">
        <text>an alpha-D-Man-(1-&gt;2)-alpha-D-Man-(1-&gt;2)-alpha-D-Man-(1-&gt;3)-[alpha-D-Man-(1-&gt;6)]-beta-D-Man-(1-&gt;4)-beta-D-GlcNAc-(1-&gt;4)-alpha-D-GlcNAc-diphospho-di-trans,poly-cis-dolichol + a di-trans,poly-cis-dolichyl beta-D-mannosyl phosphate = an alpha-D-Man-(1-&gt;2)-alpha-D-Man-(1-&gt;2)-alpha-D-Man-(1-&gt;3)-[alpha-D-Man-(1-&gt;3)-alpha-D-Man-(1-&gt;6)]-beta-D-Man-(1-&gt;4)-beta-D-GlcNAc-(1-&gt;4)-alpha-D-GlcNAc-diphospho-di-trans,poly-cis-dolichol + a di-trans,poly-cis-dolichyl phosphate + H(+)</text>
        <dbReference type="Rhea" id="RHEA:29527"/>
        <dbReference type="Rhea" id="RHEA-COMP:19498"/>
        <dbReference type="Rhea" id="RHEA-COMP:19501"/>
        <dbReference type="Rhea" id="RHEA-COMP:19516"/>
        <dbReference type="Rhea" id="RHEA-COMP:19517"/>
        <dbReference type="ChEBI" id="CHEBI:15378"/>
        <dbReference type="ChEBI" id="CHEBI:57683"/>
        <dbReference type="ChEBI" id="CHEBI:58211"/>
        <dbReference type="ChEBI" id="CHEBI:132515"/>
        <dbReference type="ChEBI" id="CHEBI:132516"/>
        <dbReference type="EC" id="2.4.1.258"/>
    </reaction>
    <physiologicalReaction direction="left-to-right" evidence="10">
        <dbReference type="Rhea" id="RHEA:29528"/>
    </physiologicalReaction>
</comment>
<dbReference type="RefSeq" id="NP_001254419.1">
    <property type="nucleotide sequence ID" value="NM_001267490.3"/>
</dbReference>
<keyword evidence="14" id="KW-1185">Reference proteome</keyword>
<feature type="transmembrane region" description="Helical" evidence="12">
    <location>
        <begin position="79"/>
        <end position="101"/>
    </location>
</feature>
<gene>
    <name evidence="13 15" type="primary">algn-3</name>
    <name evidence="13" type="ORF">CELE_K09E4.2</name>
    <name evidence="15" type="ORF">K09E4.2</name>
</gene>
<feature type="transmembrane region" description="Helical" evidence="12">
    <location>
        <begin position="121"/>
        <end position="147"/>
    </location>
</feature>
<evidence type="ECO:0000313" key="15">
    <source>
        <dbReference type="WormBase" id="K09E4.2b"/>
    </source>
</evidence>
<proteinExistence type="evidence at protein level"/>
<evidence type="ECO:0007829" key="16">
    <source>
        <dbReference type="PeptideAtlas" id="E5QCI4"/>
    </source>
</evidence>
<evidence type="ECO:0000256" key="4">
    <source>
        <dbReference type="ARBA" id="ARBA00022676"/>
    </source>
</evidence>
<comment type="subcellular location">
    <subcellularLocation>
        <location evidence="1">Endoplasmic reticulum membrane</location>
        <topology evidence="1">Multi-pass membrane protein</topology>
    </subcellularLocation>
</comment>
<evidence type="ECO:0000256" key="9">
    <source>
        <dbReference type="ARBA" id="ARBA00023136"/>
    </source>
</evidence>
<dbReference type="PANTHER" id="PTHR12646">
    <property type="entry name" value="NOT56 - RELATED"/>
    <property type="match status" value="1"/>
</dbReference>
<evidence type="ECO:0000256" key="11">
    <source>
        <dbReference type="SAM" id="MobiDB-lite"/>
    </source>
</evidence>
<dbReference type="AlphaFoldDB" id="E5QCI4"/>
<feature type="transmembrane region" description="Helical" evidence="12">
    <location>
        <begin position="216"/>
        <end position="237"/>
    </location>
</feature>
<keyword evidence="7" id="KW-0256">Endoplasmic reticulum</keyword>
<feature type="transmembrane region" description="Helical" evidence="12">
    <location>
        <begin position="159"/>
        <end position="179"/>
    </location>
</feature>
<feature type="compositionally biased region" description="Acidic residues" evidence="11">
    <location>
        <begin position="528"/>
        <end position="552"/>
    </location>
</feature>
<dbReference type="AGR" id="WB:WBGene00010720"/>
<feature type="region of interest" description="Disordered" evidence="11">
    <location>
        <begin position="521"/>
        <end position="582"/>
    </location>
</feature>
<dbReference type="CTD" id="175065"/>
<evidence type="ECO:0000256" key="5">
    <source>
        <dbReference type="ARBA" id="ARBA00022679"/>
    </source>
</evidence>
<protein>
    <recommendedName>
        <fullName evidence="3">dolichyl-P-Man:Man5GlcNAc2-PP-dolichol alpha-1,3-mannosyltransferase</fullName>
        <ecNumber evidence="3">2.4.1.258</ecNumber>
    </recommendedName>
</protein>
<evidence type="ECO:0000256" key="12">
    <source>
        <dbReference type="SAM" id="Phobius"/>
    </source>
</evidence>
<sequence length="582" mass="67875">MQQVECYVNKGILNYTQIGGDTGPCVYPAGHLFVFRLLHFFTSSGRNIRAAQHIFQGFYMFNLFMVFRILHKTMRIPPIVLLLVSITGYRIHSIFVLRLFNDPLAMMLFYVAMDRFLEQKWLVGCVFYSLAVSIKMNVLLFAPALFFTLLLNNSYMATLGYLTVCGLIQLYVGGPFLLYDWKSYLQQSFDLGRVFMFKWTVNWRFLPEEFFLDKRFHAALLVGHLTFLAVFASYMWFRRLNGLRTSVYLRLFEGITTTTGAVETYYAFCTSNLIGIAFSRSLHYQFYSWYFHQIPFLLFCDYPHVASVSTIPWRQFLWKVPLLAAVELSWNVYPSTWWSSALLHVCHVIIFWHLIVTRPARPGDSVSRETLRRLEQRQKMLEQELREHGQVVPKFKFPAFLEEQQEEQVDVRKRMKQPIGEKRTKKQLDAEFETYFEEQMDGFREEHTIYYTHDGKPQVSGLAPLDKPEKMKMHEKVAALYTQALKLQAQLNPNETPTTWKSFKFPKNADKNLLESYLKLHGAGAQQDSEESEISSAEEEASDDENSGEEEPNTEKIEQNSCKAEASEQESNGGVRRRILVD</sequence>
<dbReference type="OrthoDB" id="20028at2759"/>
<dbReference type="Pfam" id="PF05208">
    <property type="entry name" value="ALG3"/>
    <property type="match status" value="1"/>
</dbReference>
<dbReference type="GO" id="GO:0005789">
    <property type="term" value="C:endoplasmic reticulum membrane"/>
    <property type="evidence" value="ECO:0007669"/>
    <property type="project" value="UniProtKB-SubCell"/>
</dbReference>
<keyword evidence="6 12" id="KW-0812">Transmembrane</keyword>
<dbReference type="HOGENOM" id="CLU_023140_0_0_1"/>
<evidence type="ECO:0000256" key="10">
    <source>
        <dbReference type="ARBA" id="ARBA00049506"/>
    </source>
</evidence>
<evidence type="ECO:0000313" key="13">
    <source>
        <dbReference type="EMBL" id="CBY25188.1"/>
    </source>
</evidence>
<dbReference type="Bgee" id="WBGene00010720">
    <property type="expression patterns" value="Expressed in embryo and 4 other cell types or tissues"/>
</dbReference>
<feature type="transmembrane region" description="Helical" evidence="12">
    <location>
        <begin position="50"/>
        <end position="67"/>
    </location>
</feature>
<evidence type="ECO:0000256" key="7">
    <source>
        <dbReference type="ARBA" id="ARBA00022824"/>
    </source>
</evidence>
<name>E5QCI4_CAEEL</name>
<evidence type="ECO:0000256" key="2">
    <source>
        <dbReference type="ARBA" id="ARBA00004922"/>
    </source>
</evidence>
<dbReference type="GeneID" id="175065"/>
<dbReference type="PANTHER" id="PTHR12646:SF0">
    <property type="entry name" value="DOL-P-MAN:MAN(5)GLCNAC(2)-PP-DOL ALPHA-1,3-MANNOSYLTRANSFERASE"/>
    <property type="match status" value="1"/>
</dbReference>
<evidence type="ECO:0000256" key="1">
    <source>
        <dbReference type="ARBA" id="ARBA00004477"/>
    </source>
</evidence>
<comment type="pathway">
    <text evidence="2">Protein modification; protein glycosylation.</text>
</comment>
<keyword evidence="8 12" id="KW-1133">Transmembrane helix</keyword>
<evidence type="ECO:0000256" key="6">
    <source>
        <dbReference type="ARBA" id="ARBA00022692"/>
    </source>
</evidence>
<dbReference type="Proteomes" id="UP000001940">
    <property type="component" value="Chromosome II"/>
</dbReference>